<dbReference type="PANTHER" id="PTHR30572:SF18">
    <property type="entry name" value="ABC-TYPE MACROLIDE FAMILY EXPORT SYSTEM PERMEASE COMPONENT 2"/>
    <property type="match status" value="1"/>
</dbReference>
<evidence type="ECO:0000313" key="10">
    <source>
        <dbReference type="Proteomes" id="UP000003586"/>
    </source>
</evidence>
<dbReference type="eggNOG" id="COG0577">
    <property type="taxonomic scope" value="Bacteria"/>
</dbReference>
<dbReference type="Pfam" id="PF12704">
    <property type="entry name" value="MacB_PCD"/>
    <property type="match status" value="2"/>
</dbReference>
<dbReference type="PANTHER" id="PTHR30572">
    <property type="entry name" value="MEMBRANE COMPONENT OF TRANSPORTER-RELATED"/>
    <property type="match status" value="1"/>
</dbReference>
<evidence type="ECO:0000256" key="2">
    <source>
        <dbReference type="ARBA" id="ARBA00022475"/>
    </source>
</evidence>
<keyword evidence="3 6" id="KW-0812">Transmembrane</keyword>
<feature type="transmembrane region" description="Helical" evidence="6">
    <location>
        <begin position="685"/>
        <end position="709"/>
    </location>
</feature>
<gene>
    <name evidence="9" type="ORF">NIASO_07445</name>
</gene>
<dbReference type="OrthoDB" id="5933722at2"/>
<dbReference type="STRING" id="929713.NIASO_07445"/>
<dbReference type="AlphaFoldDB" id="W0EW54"/>
<feature type="domain" description="ABC3 transporter permease C-terminal" evidence="7">
    <location>
        <begin position="687"/>
        <end position="800"/>
    </location>
</feature>
<evidence type="ECO:0000259" key="7">
    <source>
        <dbReference type="Pfam" id="PF02687"/>
    </source>
</evidence>
<dbReference type="EMBL" id="CP007035">
    <property type="protein sequence ID" value="AHF15035.1"/>
    <property type="molecule type" value="Genomic_DNA"/>
</dbReference>
<dbReference type="InterPro" id="IPR003838">
    <property type="entry name" value="ABC3_permease_C"/>
</dbReference>
<dbReference type="InterPro" id="IPR025857">
    <property type="entry name" value="MacB_PCD"/>
</dbReference>
<evidence type="ECO:0000259" key="8">
    <source>
        <dbReference type="Pfam" id="PF12704"/>
    </source>
</evidence>
<keyword evidence="4 6" id="KW-1133">Transmembrane helix</keyword>
<feature type="transmembrane region" description="Helical" evidence="6">
    <location>
        <begin position="293"/>
        <end position="324"/>
    </location>
</feature>
<evidence type="ECO:0000256" key="1">
    <source>
        <dbReference type="ARBA" id="ARBA00004651"/>
    </source>
</evidence>
<feature type="domain" description="ABC3 transporter permease C-terminal" evidence="7">
    <location>
        <begin position="299"/>
        <end position="414"/>
    </location>
</feature>
<dbReference type="Proteomes" id="UP000003586">
    <property type="component" value="Chromosome"/>
</dbReference>
<reference evidence="9 10" key="1">
    <citation type="submission" date="2013-12" db="EMBL/GenBank/DDBJ databases">
        <authorList>
            <consortium name="DOE Joint Genome Institute"/>
            <person name="Eisen J."/>
            <person name="Huntemann M."/>
            <person name="Han J."/>
            <person name="Chen A."/>
            <person name="Kyrpides N."/>
            <person name="Mavromatis K."/>
            <person name="Markowitz V."/>
            <person name="Palaniappan K."/>
            <person name="Ivanova N."/>
            <person name="Schaumberg A."/>
            <person name="Pati A."/>
            <person name="Liolios K."/>
            <person name="Nordberg H.P."/>
            <person name="Cantor M.N."/>
            <person name="Hua S.X."/>
            <person name="Woyke T."/>
        </authorList>
    </citation>
    <scope>NUCLEOTIDE SEQUENCE [LARGE SCALE GENOMIC DNA]</scope>
    <source>
        <strain evidence="10">DSM 19437</strain>
    </source>
</reference>
<evidence type="ECO:0000313" key="9">
    <source>
        <dbReference type="EMBL" id="AHF15035.1"/>
    </source>
</evidence>
<dbReference type="Pfam" id="PF02687">
    <property type="entry name" value="FtsX"/>
    <property type="match status" value="2"/>
</dbReference>
<evidence type="ECO:0000256" key="6">
    <source>
        <dbReference type="SAM" id="Phobius"/>
    </source>
</evidence>
<feature type="domain" description="MacB-like periplasmic core" evidence="8">
    <location>
        <begin position="20"/>
        <end position="238"/>
    </location>
</feature>
<dbReference type="InterPro" id="IPR050250">
    <property type="entry name" value="Macrolide_Exporter_MacB"/>
</dbReference>
<sequence>MLKNYLKTLVRTFKKNKLATAINLVGLTAAFTCAILLLLRVYHEFSFDQSYPDKERLFKVYNFRNKTEGETYSTSMAIPMQETMKAERIGVEMATVVRNTGGGIRYGNKQLDAGLQLVGPDFLNIFSFPMFAGNRQHALADPNSVVLAQPIAGRLFGSEIPVGKTVSVYIRGKWVPLKVTAVASKLPDNLSVNFDVLARVDLDPDFAAGKNNWDMAWMNVYVKLLPGVKQADVEQRLRYFSKKYLYTSGDELAQKMGLKKNAQGDYGGLRLLPVTDLHFNTEVGSDASMNKSFLYMLLLIAAVILLVACFNFVNLSIGVAFTRFKEIGIRKCLGARRRQVWTQVWSENIFLIVLSLLLGIGLSLLLIKQFNRLFGAGISASLLGDPLVLTGLVLLVLLISLVASGYPSTLLSRLKVTEILKGKLRVKTNGGLKDVLIVLQFIVAVVLMSATVVIYLQFQYLRKAPLGYESENLVSVPVALDKDVTDVADKMRRLLQNQSTVESVSASNINMGVGKDGSTNKEMFGFEYDDKHVRTAYMAADYNIIKTLGMKLSAGRDFTMDYAADTQHNVIVTESFVKKLDLKNPVGLRILHDSASPPWTIVGVIPDFHLYSLFNQIEPLTIGLEPKHAFSYLLIKVRAANLEATMNLLRDAYHKVIPGAAFMGSYVNENIDRWYRTELQLSKMFSVAAMLAIILSCMGLFGMAFIVVGQRTKEIGVRKVLGASVSNITTLVSKEFIKPVVIAIIIATPIALWALNKWLQHFTYRVTLTWWVFAAAGVAALAIAVLTVGFQAIRAAIANPVDALRNE</sequence>
<keyword evidence="2" id="KW-1003">Cell membrane</keyword>
<accession>W0EW54</accession>
<feature type="transmembrane region" description="Helical" evidence="6">
    <location>
        <begin position="435"/>
        <end position="456"/>
    </location>
</feature>
<dbReference type="GO" id="GO:0005886">
    <property type="term" value="C:plasma membrane"/>
    <property type="evidence" value="ECO:0007669"/>
    <property type="project" value="UniProtKB-SubCell"/>
</dbReference>
<feature type="transmembrane region" description="Helical" evidence="6">
    <location>
        <begin position="21"/>
        <end position="42"/>
    </location>
</feature>
<evidence type="ECO:0000256" key="4">
    <source>
        <dbReference type="ARBA" id="ARBA00022989"/>
    </source>
</evidence>
<dbReference type="KEGG" id="nso:NIASO_07445"/>
<name>W0EW54_9BACT</name>
<feature type="domain" description="MacB-like periplasmic core" evidence="8">
    <location>
        <begin position="441"/>
        <end position="608"/>
    </location>
</feature>
<protein>
    <recommendedName>
        <fullName evidence="11">ABC transporter permease</fullName>
    </recommendedName>
</protein>
<evidence type="ECO:0000256" key="3">
    <source>
        <dbReference type="ARBA" id="ARBA00022692"/>
    </source>
</evidence>
<organism evidence="9 10">
    <name type="scientific">Niabella soli DSM 19437</name>
    <dbReference type="NCBI Taxonomy" id="929713"/>
    <lineage>
        <taxon>Bacteria</taxon>
        <taxon>Pseudomonadati</taxon>
        <taxon>Bacteroidota</taxon>
        <taxon>Chitinophagia</taxon>
        <taxon>Chitinophagales</taxon>
        <taxon>Chitinophagaceae</taxon>
        <taxon>Niabella</taxon>
    </lineage>
</organism>
<keyword evidence="10" id="KW-1185">Reference proteome</keyword>
<feature type="transmembrane region" description="Helical" evidence="6">
    <location>
        <begin position="345"/>
        <end position="367"/>
    </location>
</feature>
<feature type="transmembrane region" description="Helical" evidence="6">
    <location>
        <begin position="387"/>
        <end position="414"/>
    </location>
</feature>
<feature type="transmembrane region" description="Helical" evidence="6">
    <location>
        <begin position="736"/>
        <end position="756"/>
    </location>
</feature>
<keyword evidence="5 6" id="KW-0472">Membrane</keyword>
<evidence type="ECO:0008006" key="11">
    <source>
        <dbReference type="Google" id="ProtNLM"/>
    </source>
</evidence>
<proteinExistence type="predicted"/>
<evidence type="ECO:0000256" key="5">
    <source>
        <dbReference type="ARBA" id="ARBA00023136"/>
    </source>
</evidence>
<dbReference type="HOGENOM" id="CLU_008713_1_0_10"/>
<comment type="subcellular location">
    <subcellularLocation>
        <location evidence="1">Cell membrane</location>
        <topology evidence="1">Multi-pass membrane protein</topology>
    </subcellularLocation>
</comment>
<dbReference type="RefSeq" id="WP_008584926.1">
    <property type="nucleotide sequence ID" value="NZ_CP007035.1"/>
</dbReference>
<dbReference type="GO" id="GO:0022857">
    <property type="term" value="F:transmembrane transporter activity"/>
    <property type="evidence" value="ECO:0007669"/>
    <property type="project" value="TreeGrafter"/>
</dbReference>
<feature type="transmembrane region" description="Helical" evidence="6">
    <location>
        <begin position="768"/>
        <end position="790"/>
    </location>
</feature>